<dbReference type="Proteomes" id="UP000198571">
    <property type="component" value="Unassembled WGS sequence"/>
</dbReference>
<accession>A0A1H9QBD2</accession>
<proteinExistence type="predicted"/>
<protein>
    <submittedName>
        <fullName evidence="2">Uncharacterized protein</fullName>
    </submittedName>
</protein>
<reference evidence="3" key="1">
    <citation type="submission" date="2016-10" db="EMBL/GenBank/DDBJ databases">
        <authorList>
            <person name="Varghese N."/>
            <person name="Submissions S."/>
        </authorList>
    </citation>
    <scope>NUCLEOTIDE SEQUENCE [LARGE SCALE GENOMIC DNA]</scope>
    <source>
        <strain evidence="3">S9</strain>
    </source>
</reference>
<dbReference type="AlphaFoldDB" id="A0A1H9QBD2"/>
<organism evidence="2 3">
    <name type="scientific">Salipaludibacillus aurantiacus</name>
    <dbReference type="NCBI Taxonomy" id="1601833"/>
    <lineage>
        <taxon>Bacteria</taxon>
        <taxon>Bacillati</taxon>
        <taxon>Bacillota</taxon>
        <taxon>Bacilli</taxon>
        <taxon>Bacillales</taxon>
        <taxon>Bacillaceae</taxon>
    </lineage>
</organism>
<gene>
    <name evidence="2" type="ORF">SAMN05518684_102135</name>
</gene>
<evidence type="ECO:0000256" key="1">
    <source>
        <dbReference type="SAM" id="Phobius"/>
    </source>
</evidence>
<evidence type="ECO:0000313" key="2">
    <source>
        <dbReference type="EMBL" id="SER57846.1"/>
    </source>
</evidence>
<sequence>MTVVLFILFNALHLIAAFAIKRYFAHLSTPVVAVAYIVLAASLLNFGSMFLRVYV</sequence>
<evidence type="ECO:0000313" key="3">
    <source>
        <dbReference type="Proteomes" id="UP000198571"/>
    </source>
</evidence>
<dbReference type="EMBL" id="FOGT01000002">
    <property type="protein sequence ID" value="SER57846.1"/>
    <property type="molecule type" value="Genomic_DNA"/>
</dbReference>
<keyword evidence="1" id="KW-0472">Membrane</keyword>
<feature type="transmembrane region" description="Helical" evidence="1">
    <location>
        <begin position="33"/>
        <end position="54"/>
    </location>
</feature>
<keyword evidence="1" id="KW-1133">Transmembrane helix</keyword>
<keyword evidence="1" id="KW-0812">Transmembrane</keyword>
<keyword evidence="3" id="KW-1185">Reference proteome</keyword>
<name>A0A1H9QBD2_9BACI</name>